<evidence type="ECO:0000313" key="3">
    <source>
        <dbReference type="EMBL" id="MVO83927.1"/>
    </source>
</evidence>
<proteinExistence type="predicted"/>
<feature type="region of interest" description="Disordered" evidence="1">
    <location>
        <begin position="80"/>
        <end position="197"/>
    </location>
</feature>
<evidence type="ECO:0000259" key="2">
    <source>
        <dbReference type="PROSITE" id="PS50943"/>
    </source>
</evidence>
<dbReference type="PROSITE" id="PS50943">
    <property type="entry name" value="HTH_CROC1"/>
    <property type="match status" value="1"/>
</dbReference>
<dbReference type="InterPro" id="IPR001387">
    <property type="entry name" value="Cro/C1-type_HTH"/>
</dbReference>
<dbReference type="EMBL" id="WPNZ01000001">
    <property type="protein sequence ID" value="MVO83927.1"/>
    <property type="molecule type" value="Genomic_DNA"/>
</dbReference>
<comment type="caution">
    <text evidence="3">The sequence shown here is derived from an EMBL/GenBank/DDBJ whole genome shotgun (WGS) entry which is preliminary data.</text>
</comment>
<feature type="compositionally biased region" description="Gly residues" evidence="1">
    <location>
        <begin position="99"/>
        <end position="111"/>
    </location>
</feature>
<feature type="domain" description="HTH cro/C1-type" evidence="2">
    <location>
        <begin position="10"/>
        <end position="65"/>
    </location>
</feature>
<feature type="compositionally biased region" description="Basic and acidic residues" evidence="1">
    <location>
        <begin position="139"/>
        <end position="155"/>
    </location>
</feature>
<sequence>MGAEGFADLLKELKERSGLSYGVLAKRLHMSTSTLHRYVNGSAVPVEFAPVERLGRLCKASPEELVELHRRWIVADAGRGRREGGAPAEAGVPPEFGELEGGGPGGGGLAASGGPEPGAVPTRPQALGSAQAGETPLALRDDCPQRQRQQEHEPEPQPGWEVAPEAEPRPGQDDFSESEAGGPLVSDRVPQAAAGKRRRLVVVAAVGAVLALGGTALALQSTSGDKSSGGGRKTSADVGPTAPGEVVEDGKRKQSPSAKASPGHKPEGKKDARGDGDDETGDKKPGGEKGSTGKGGGPAPSGAGSGGGTGGESPVSGAVPLTVSTHPYFWYDPCGNPYLVARDPKRLSPPPNEQDAAGWVHANGAVPAGRQTVKLVVQGTGAETVVLESLDIRVVGSGAPLKRNAYEMGYVGVGCGGNVPKHSFDVNLDASVPRLTPKSGEVSFPYKVSEKDPAAFYVDADVRAHDVSWFLELEWSSGKRHGTVRIDDSGKPFRTSGGDDNPTFGFSLDSKKWIPIERNPDGGVEVVE</sequence>
<dbReference type="GO" id="GO:0003677">
    <property type="term" value="F:DNA binding"/>
    <property type="evidence" value="ECO:0007669"/>
    <property type="project" value="InterPro"/>
</dbReference>
<organism evidence="3 4">
    <name type="scientific">Streptomyces typhae</name>
    <dbReference type="NCBI Taxonomy" id="2681492"/>
    <lineage>
        <taxon>Bacteria</taxon>
        <taxon>Bacillati</taxon>
        <taxon>Actinomycetota</taxon>
        <taxon>Actinomycetes</taxon>
        <taxon>Kitasatosporales</taxon>
        <taxon>Streptomycetaceae</taxon>
        <taxon>Streptomyces</taxon>
    </lineage>
</organism>
<accession>A0A6L6WQF9</accession>
<keyword evidence="4" id="KW-1185">Reference proteome</keyword>
<dbReference type="InterPro" id="IPR010982">
    <property type="entry name" value="Lambda_DNA-bd_dom_sf"/>
</dbReference>
<dbReference type="RefSeq" id="WP_343040264.1">
    <property type="nucleotide sequence ID" value="NZ_WPNZ01000001.1"/>
</dbReference>
<feature type="compositionally biased region" description="Low complexity" evidence="1">
    <location>
        <begin position="85"/>
        <end position="96"/>
    </location>
</feature>
<dbReference type="CDD" id="cd00093">
    <property type="entry name" value="HTH_XRE"/>
    <property type="match status" value="1"/>
</dbReference>
<feature type="compositionally biased region" description="Basic and acidic residues" evidence="1">
    <location>
        <begin position="264"/>
        <end position="287"/>
    </location>
</feature>
<name>A0A6L6WQF9_9ACTN</name>
<evidence type="ECO:0000313" key="4">
    <source>
        <dbReference type="Proteomes" id="UP000483802"/>
    </source>
</evidence>
<gene>
    <name evidence="3" type="ORF">GPA10_03885</name>
</gene>
<dbReference type="SUPFAM" id="SSF47413">
    <property type="entry name" value="lambda repressor-like DNA-binding domains"/>
    <property type="match status" value="1"/>
</dbReference>
<protein>
    <submittedName>
        <fullName evidence="3">Helix-turn-helix domain-containing protein</fullName>
    </submittedName>
</protein>
<feature type="region of interest" description="Disordered" evidence="1">
    <location>
        <begin position="220"/>
        <end position="318"/>
    </location>
</feature>
<dbReference type="AlphaFoldDB" id="A0A6L6WQF9"/>
<dbReference type="SMART" id="SM00530">
    <property type="entry name" value="HTH_XRE"/>
    <property type="match status" value="1"/>
</dbReference>
<dbReference type="Gene3D" id="1.10.260.40">
    <property type="entry name" value="lambda repressor-like DNA-binding domains"/>
    <property type="match status" value="1"/>
</dbReference>
<reference evidence="3 4" key="1">
    <citation type="submission" date="2019-11" db="EMBL/GenBank/DDBJ databases">
        <title>Streptomyces typhae sp. nov., a novel endophytic actinomycete isolated from the root of cattail pollen (Typha angustifolia L.).</title>
        <authorList>
            <person name="Peng C."/>
        </authorList>
    </citation>
    <scope>NUCLEOTIDE SEQUENCE [LARGE SCALE GENOMIC DNA]</scope>
    <source>
        <strain evidence="4">p1417</strain>
    </source>
</reference>
<dbReference type="Proteomes" id="UP000483802">
    <property type="component" value="Unassembled WGS sequence"/>
</dbReference>
<evidence type="ECO:0000256" key="1">
    <source>
        <dbReference type="SAM" id="MobiDB-lite"/>
    </source>
</evidence>
<dbReference type="Pfam" id="PF13560">
    <property type="entry name" value="HTH_31"/>
    <property type="match status" value="1"/>
</dbReference>
<feature type="compositionally biased region" description="Gly residues" evidence="1">
    <location>
        <begin position="288"/>
        <end position="311"/>
    </location>
</feature>